<sequence>MAWMYEARTYDNRSLANYVAMCMRDDQMMAGNSQPVVQIFKTKRGKFGVRYLLS</sequence>
<name>A0ABT3WWG7_9BACL</name>
<proteinExistence type="predicted"/>
<comment type="caution">
    <text evidence="1">The sequence shown here is derived from an EMBL/GenBank/DDBJ whole genome shotgun (WGS) entry which is preliminary data.</text>
</comment>
<gene>
    <name evidence="1" type="ORF">OS242_03480</name>
</gene>
<dbReference type="Proteomes" id="UP001208017">
    <property type="component" value="Unassembled WGS sequence"/>
</dbReference>
<dbReference type="RefSeq" id="WP_267150253.1">
    <property type="nucleotide sequence ID" value="NZ_JAPMLT010000001.1"/>
</dbReference>
<protein>
    <submittedName>
        <fullName evidence="1">Uncharacterized protein</fullName>
    </submittedName>
</protein>
<organism evidence="1 2">
    <name type="scientific">Tumebacillus lacus</name>
    <dbReference type="NCBI Taxonomy" id="2995335"/>
    <lineage>
        <taxon>Bacteria</taxon>
        <taxon>Bacillati</taxon>
        <taxon>Bacillota</taxon>
        <taxon>Bacilli</taxon>
        <taxon>Bacillales</taxon>
        <taxon>Alicyclobacillaceae</taxon>
        <taxon>Tumebacillus</taxon>
    </lineage>
</organism>
<dbReference type="EMBL" id="JAPMLT010000001">
    <property type="protein sequence ID" value="MCX7569024.1"/>
    <property type="molecule type" value="Genomic_DNA"/>
</dbReference>
<keyword evidence="2" id="KW-1185">Reference proteome</keyword>
<reference evidence="1 2" key="1">
    <citation type="submission" date="2022-11" db="EMBL/GenBank/DDBJ databases">
        <title>Study of microbial diversity in lake waters.</title>
        <authorList>
            <person name="Zhang J."/>
        </authorList>
    </citation>
    <scope>NUCLEOTIDE SEQUENCE [LARGE SCALE GENOMIC DNA]</scope>
    <source>
        <strain evidence="1 2">DT12</strain>
    </source>
</reference>
<evidence type="ECO:0000313" key="2">
    <source>
        <dbReference type="Proteomes" id="UP001208017"/>
    </source>
</evidence>
<accession>A0ABT3WWG7</accession>
<evidence type="ECO:0000313" key="1">
    <source>
        <dbReference type="EMBL" id="MCX7569024.1"/>
    </source>
</evidence>